<feature type="binding site" evidence="1">
    <location>
        <position position="273"/>
    </location>
    <ligand>
        <name>Mg(2+)</name>
        <dbReference type="ChEBI" id="CHEBI:18420"/>
        <label>1</label>
    </ligand>
</feature>
<keyword evidence="1" id="KW-0460">Magnesium</keyword>
<dbReference type="InterPro" id="IPR036705">
    <property type="entry name" value="Ribosyl_crysJ1_sf"/>
</dbReference>
<dbReference type="PANTHER" id="PTHR16222:SF12">
    <property type="entry name" value="ADP-RIBOSYLGLYCOHYDROLASE-RELATED"/>
    <property type="match status" value="1"/>
</dbReference>
<dbReference type="EMBL" id="DWUX01000133">
    <property type="protein sequence ID" value="HJD39835.1"/>
    <property type="molecule type" value="Genomic_DNA"/>
</dbReference>
<protein>
    <submittedName>
        <fullName evidence="2">ADP-ribosylglycohydrolase family protein</fullName>
    </submittedName>
</protein>
<dbReference type="SUPFAM" id="SSF101478">
    <property type="entry name" value="ADP-ribosylglycohydrolase"/>
    <property type="match status" value="1"/>
</dbReference>
<dbReference type="GO" id="GO:0046872">
    <property type="term" value="F:metal ion binding"/>
    <property type="evidence" value="ECO:0007669"/>
    <property type="project" value="UniProtKB-KW"/>
</dbReference>
<dbReference type="Pfam" id="PF03747">
    <property type="entry name" value="ADP_ribosyl_GH"/>
    <property type="match status" value="1"/>
</dbReference>
<accession>A0A9D2R9U7</accession>
<dbReference type="Proteomes" id="UP000823850">
    <property type="component" value="Unassembled WGS sequence"/>
</dbReference>
<evidence type="ECO:0000313" key="3">
    <source>
        <dbReference type="Proteomes" id="UP000823850"/>
    </source>
</evidence>
<sequence length="328" mass="35943">MITRQQLLKNRELLTDKAVGALCGLAIGDSLGDAARMPENQRDYGFTTDFNKGASWSTDDTEFALLVAETILEKGGDFTSQDVVEMWLKHVATEDELKRGGVSEVEACNNLRRGIRPPQSGKFNPYHQSDGAAMRSGPIGIYCAGDPEKAVWLAKEDAQVSHYEDGIWGAQAVAAAVALAMVDASMEEIWEQVLKTAPEDSWFRETLLRADRIIEEAKGKIGDAWMPLHNELFSTHRSTVAEALPEVFGCLKLQNSSFKSGLLLAANFGRDADTIGAVAGAVLGARYGKKSIPAHWLEKTRYPSGTCLKFTKGIDLFEYGERLARLIV</sequence>
<dbReference type="PANTHER" id="PTHR16222">
    <property type="entry name" value="ADP-RIBOSYLGLYCOHYDROLASE"/>
    <property type="match status" value="1"/>
</dbReference>
<keyword evidence="1" id="KW-0479">Metal-binding</keyword>
<feature type="binding site" evidence="1">
    <location>
        <position position="271"/>
    </location>
    <ligand>
        <name>Mg(2+)</name>
        <dbReference type="ChEBI" id="CHEBI:18420"/>
        <label>1</label>
    </ligand>
</feature>
<reference evidence="2" key="1">
    <citation type="journal article" date="2021" name="PeerJ">
        <title>Extensive microbial diversity within the chicken gut microbiome revealed by metagenomics and culture.</title>
        <authorList>
            <person name="Gilroy R."/>
            <person name="Ravi A."/>
            <person name="Getino M."/>
            <person name="Pursley I."/>
            <person name="Horton D.L."/>
            <person name="Alikhan N.F."/>
            <person name="Baker D."/>
            <person name="Gharbi K."/>
            <person name="Hall N."/>
            <person name="Watson M."/>
            <person name="Adriaenssens E.M."/>
            <person name="Foster-Nyarko E."/>
            <person name="Jarju S."/>
            <person name="Secka A."/>
            <person name="Antonio M."/>
            <person name="Oren A."/>
            <person name="Chaudhuri R.R."/>
            <person name="La Ragione R."/>
            <person name="Hildebrand F."/>
            <person name="Pallen M.J."/>
        </authorList>
    </citation>
    <scope>NUCLEOTIDE SEQUENCE</scope>
    <source>
        <strain evidence="2">ChiW19-6364</strain>
    </source>
</reference>
<evidence type="ECO:0000313" key="2">
    <source>
        <dbReference type="EMBL" id="HJD39835.1"/>
    </source>
</evidence>
<dbReference type="InterPro" id="IPR005502">
    <property type="entry name" value="Ribosyl_crysJ1"/>
</dbReference>
<gene>
    <name evidence="2" type="ORF">H9913_07380</name>
</gene>
<organism evidence="2 3">
    <name type="scientific">Candidatus Blautia stercoripullorum</name>
    <dbReference type="NCBI Taxonomy" id="2838502"/>
    <lineage>
        <taxon>Bacteria</taxon>
        <taxon>Bacillati</taxon>
        <taxon>Bacillota</taxon>
        <taxon>Clostridia</taxon>
        <taxon>Lachnospirales</taxon>
        <taxon>Lachnospiraceae</taxon>
        <taxon>Blautia</taxon>
    </lineage>
</organism>
<feature type="binding site" evidence="1">
    <location>
        <position position="59"/>
    </location>
    <ligand>
        <name>Mg(2+)</name>
        <dbReference type="ChEBI" id="CHEBI:18420"/>
        <label>1</label>
    </ligand>
</feature>
<dbReference type="Gene3D" id="1.10.4080.10">
    <property type="entry name" value="ADP-ribosylation/Crystallin J1"/>
    <property type="match status" value="1"/>
</dbReference>
<name>A0A9D2R9U7_9FIRM</name>
<evidence type="ECO:0000256" key="1">
    <source>
        <dbReference type="PIRSR" id="PIRSR605502-1"/>
    </source>
</evidence>
<dbReference type="AlphaFoldDB" id="A0A9D2R9U7"/>
<feature type="binding site" evidence="1">
    <location>
        <position position="60"/>
    </location>
    <ligand>
        <name>Mg(2+)</name>
        <dbReference type="ChEBI" id="CHEBI:18420"/>
        <label>1</label>
    </ligand>
</feature>
<feature type="binding site" evidence="1">
    <location>
        <position position="274"/>
    </location>
    <ligand>
        <name>Mg(2+)</name>
        <dbReference type="ChEBI" id="CHEBI:18420"/>
        <label>1</label>
    </ligand>
</feature>
<proteinExistence type="predicted"/>
<comment type="cofactor">
    <cofactor evidence="1">
        <name>Mg(2+)</name>
        <dbReference type="ChEBI" id="CHEBI:18420"/>
    </cofactor>
    <text evidence="1">Binds 2 magnesium ions per subunit.</text>
</comment>
<dbReference type="InterPro" id="IPR050792">
    <property type="entry name" value="ADP-ribosylglycohydrolase"/>
</dbReference>
<comment type="caution">
    <text evidence="2">The sequence shown here is derived from an EMBL/GenBank/DDBJ whole genome shotgun (WGS) entry which is preliminary data.</text>
</comment>
<reference evidence="2" key="2">
    <citation type="submission" date="2021-04" db="EMBL/GenBank/DDBJ databases">
        <authorList>
            <person name="Gilroy R."/>
        </authorList>
    </citation>
    <scope>NUCLEOTIDE SEQUENCE</scope>
    <source>
        <strain evidence="2">ChiW19-6364</strain>
    </source>
</reference>
<feature type="binding site" evidence="1">
    <location>
        <position position="58"/>
    </location>
    <ligand>
        <name>Mg(2+)</name>
        <dbReference type="ChEBI" id="CHEBI:18420"/>
        <label>1</label>
    </ligand>
</feature>